<gene>
    <name evidence="2" type="ORF">J5N97_018909</name>
</gene>
<evidence type="ECO:0000256" key="1">
    <source>
        <dbReference type="SAM" id="MobiDB-lite"/>
    </source>
</evidence>
<comment type="caution">
    <text evidence="2">The sequence shown here is derived from an EMBL/GenBank/DDBJ whole genome shotgun (WGS) entry which is preliminary data.</text>
</comment>
<evidence type="ECO:0000313" key="3">
    <source>
        <dbReference type="Proteomes" id="UP001085076"/>
    </source>
</evidence>
<keyword evidence="3" id="KW-1185">Reference proteome</keyword>
<reference evidence="2" key="1">
    <citation type="submission" date="2021-03" db="EMBL/GenBank/DDBJ databases">
        <authorList>
            <person name="Li Z."/>
            <person name="Yang C."/>
        </authorList>
    </citation>
    <scope>NUCLEOTIDE SEQUENCE</scope>
    <source>
        <strain evidence="2">Dzin_1.0</strain>
        <tissue evidence="2">Leaf</tissue>
    </source>
</reference>
<reference evidence="2" key="2">
    <citation type="journal article" date="2022" name="Hortic Res">
        <title>The genome of Dioscorea zingiberensis sheds light on the biosynthesis, origin and evolution of the medicinally important diosgenin saponins.</title>
        <authorList>
            <person name="Li Y."/>
            <person name="Tan C."/>
            <person name="Li Z."/>
            <person name="Guo J."/>
            <person name="Li S."/>
            <person name="Chen X."/>
            <person name="Wang C."/>
            <person name="Dai X."/>
            <person name="Yang H."/>
            <person name="Song W."/>
            <person name="Hou L."/>
            <person name="Xu J."/>
            <person name="Tong Z."/>
            <person name="Xu A."/>
            <person name="Yuan X."/>
            <person name="Wang W."/>
            <person name="Yang Q."/>
            <person name="Chen L."/>
            <person name="Sun Z."/>
            <person name="Wang K."/>
            <person name="Pan B."/>
            <person name="Chen J."/>
            <person name="Bao Y."/>
            <person name="Liu F."/>
            <person name="Qi X."/>
            <person name="Gang D.R."/>
            <person name="Wen J."/>
            <person name="Li J."/>
        </authorList>
    </citation>
    <scope>NUCLEOTIDE SEQUENCE</scope>
    <source>
        <strain evidence="2">Dzin_1.0</strain>
    </source>
</reference>
<name>A0A9D5HC62_9LILI</name>
<dbReference type="EMBL" id="JAGGNH010000005">
    <property type="protein sequence ID" value="KAJ0970950.1"/>
    <property type="molecule type" value="Genomic_DNA"/>
</dbReference>
<proteinExistence type="predicted"/>
<dbReference type="Proteomes" id="UP001085076">
    <property type="component" value="Miscellaneous, Linkage group lg05"/>
</dbReference>
<sequence>MVSGGEAQNLQYRSWKKTTMLLCPWTPSPAREQACHAPPLTAVVKMLKSLGGSEKVLAAAAKLFEPGLEWASELYGDGKILIHCPSEAIARELERRKTITFPEFIVQFDPWSFDTDPSEKTSEEIRWITGEGLPTFGRNIDTIARILKPIGELVHLAVHGQRLIGHFRAMVRIRRGRRFPANIHATILRRKYLVRVEMEPGQNPLPWAPAPLKIGEEITQAEDAERRRKGKLPLGPEVCDQESPKGGAMLEAYDGELEHANCSGAAHIVQRQTGDGSDRWTGRSKETEALHVDGADGKRGSHVAGQGSLAPLDARNNQVPKSQRDTEPMCAKLRGSGHVGKHISHLDDPKASKVAHGHVAQSELVVQNTPKQPDHMLTKNGHVAHHGEMADQVSSQQIGSCDVASWHPSKHHANNVCISNEDVNEKPTQSFTVYSNLENKNQKEDDEDSDEDYLDPILEREIELEFKTLWNSQMEVEESNHSGSPIIEPLNLTSPNIELPLEPTINFTEPIGPRYGQP</sequence>
<organism evidence="2 3">
    <name type="scientific">Dioscorea zingiberensis</name>
    <dbReference type="NCBI Taxonomy" id="325984"/>
    <lineage>
        <taxon>Eukaryota</taxon>
        <taxon>Viridiplantae</taxon>
        <taxon>Streptophyta</taxon>
        <taxon>Embryophyta</taxon>
        <taxon>Tracheophyta</taxon>
        <taxon>Spermatophyta</taxon>
        <taxon>Magnoliopsida</taxon>
        <taxon>Liliopsida</taxon>
        <taxon>Dioscoreales</taxon>
        <taxon>Dioscoreaceae</taxon>
        <taxon>Dioscorea</taxon>
    </lineage>
</organism>
<accession>A0A9D5HC62</accession>
<dbReference type="AlphaFoldDB" id="A0A9D5HC62"/>
<feature type="region of interest" description="Disordered" evidence="1">
    <location>
        <begin position="294"/>
        <end position="326"/>
    </location>
</feature>
<evidence type="ECO:0000313" key="2">
    <source>
        <dbReference type="EMBL" id="KAJ0970950.1"/>
    </source>
</evidence>
<protein>
    <submittedName>
        <fullName evidence="2">Uncharacterized protein</fullName>
    </submittedName>
</protein>